<organism evidence="4 5">
    <name type="scientific">Thraustotheca clavata</name>
    <dbReference type="NCBI Taxonomy" id="74557"/>
    <lineage>
        <taxon>Eukaryota</taxon>
        <taxon>Sar</taxon>
        <taxon>Stramenopiles</taxon>
        <taxon>Oomycota</taxon>
        <taxon>Saprolegniomycetes</taxon>
        <taxon>Saprolegniales</taxon>
        <taxon>Achlyaceae</taxon>
        <taxon>Thraustotheca</taxon>
    </lineage>
</organism>
<dbReference type="EMBL" id="JNBS01001091">
    <property type="protein sequence ID" value="OQS02694.1"/>
    <property type="molecule type" value="Genomic_DNA"/>
</dbReference>
<gene>
    <name evidence="4" type="ORF">THRCLA_04949</name>
</gene>
<dbReference type="InterPro" id="IPR036388">
    <property type="entry name" value="WH-like_DNA-bd_sf"/>
</dbReference>
<dbReference type="SMART" id="SM00516">
    <property type="entry name" value="SEC14"/>
    <property type="match status" value="2"/>
</dbReference>
<dbReference type="InterPro" id="IPR036390">
    <property type="entry name" value="WH_DNA-bd_sf"/>
</dbReference>
<evidence type="ECO:0008006" key="6">
    <source>
        <dbReference type="Google" id="ProtNLM"/>
    </source>
</evidence>
<dbReference type="PROSITE" id="PS50191">
    <property type="entry name" value="CRAL_TRIO"/>
    <property type="match status" value="2"/>
</dbReference>
<dbReference type="Proteomes" id="UP000243217">
    <property type="component" value="Unassembled WGS sequence"/>
</dbReference>
<dbReference type="SMART" id="SM00049">
    <property type="entry name" value="DEP"/>
    <property type="match status" value="2"/>
</dbReference>
<dbReference type="SUPFAM" id="SSF52087">
    <property type="entry name" value="CRAL/TRIO domain"/>
    <property type="match status" value="2"/>
</dbReference>
<dbReference type="PANTHER" id="PTHR45824">
    <property type="entry name" value="GH16843P"/>
    <property type="match status" value="1"/>
</dbReference>
<dbReference type="CDD" id="cd04371">
    <property type="entry name" value="DEP"/>
    <property type="match status" value="1"/>
</dbReference>
<dbReference type="GO" id="GO:0035556">
    <property type="term" value="P:intracellular signal transduction"/>
    <property type="evidence" value="ECO:0007669"/>
    <property type="project" value="InterPro"/>
</dbReference>
<dbReference type="InterPro" id="IPR001849">
    <property type="entry name" value="PH_domain"/>
</dbReference>
<dbReference type="SUPFAM" id="SSF46785">
    <property type="entry name" value="Winged helix' DNA-binding domain"/>
    <property type="match status" value="1"/>
</dbReference>
<dbReference type="Pfam" id="PF00169">
    <property type="entry name" value="PH"/>
    <property type="match status" value="1"/>
</dbReference>
<evidence type="ECO:0000259" key="1">
    <source>
        <dbReference type="PROSITE" id="PS50003"/>
    </source>
</evidence>
<evidence type="ECO:0000313" key="4">
    <source>
        <dbReference type="EMBL" id="OQS02694.1"/>
    </source>
</evidence>
<dbReference type="InterPro" id="IPR000591">
    <property type="entry name" value="DEP_dom"/>
</dbReference>
<dbReference type="InterPro" id="IPR052578">
    <property type="entry name" value="PI_Transfer_CRAL-TRIO"/>
</dbReference>
<dbReference type="SMART" id="SM00233">
    <property type="entry name" value="PH"/>
    <property type="match status" value="1"/>
</dbReference>
<dbReference type="CDD" id="cd00170">
    <property type="entry name" value="SEC14"/>
    <property type="match status" value="2"/>
</dbReference>
<feature type="domain" description="CRAL-TRIO" evidence="3">
    <location>
        <begin position="583"/>
        <end position="730"/>
    </location>
</feature>
<sequence>MRGKVLLRASEYQWISRIMELDSDALLFYEDTGKPTTLESVDLIGATCEVVVVSSEHLHCFRVVEVDAETKSTKEWILDARSSQDKQNWISSIQTTILNLKKTTRVPAPIVDIDASNGIDRKRIDAARRLVHDLQAQRGSLFLRGKDVLDILQKHVGCNSRTEALILGNTLLNEGFFKHMVSQYTLLDDDCLFETVSRTQYNLHRQFHYQRQDDDNIGSDDDDDEAQVAHLNQTNGYYCPELHNLFVSMLIEIEIFYIVEDPRPNESMSVSAVDLDLDFSSFDASKELTLKECFYGDDAVTCLMSVGLLNEEAALVLGNQLLARGYFSPMDSETISFENARTRYVLSPDVTRSIAPTAEETIMDLQYQEEKYRNDLKSAMDMRHQGMQWLCISMGALLLFDSLQEMSLLYKIVFVAISWLGKFFLHDPHASIPDQVPAIGQYTKLLRVKKNNAPPPVETMMSDNETRIRSASAAALRQRFPKTSETTTPSKETTAVVSKTIASLSDEDRARLETFKKMLTFDANSAFLFTDEYLFSVMNVKNRTMNYAAEKLLRCIAWRQDYGAGSITANEVMGQFLGCSMYWYGYDYANRPIFWARPKRKNWAKMNAAIEIRAHVFMIELGVKCMMPPGCTTFTFVTDCANVGYREVDIRLMKGLMEVCSGNYPDRIGSICIGPLTTLVKTLTRMLAPLLPARLREKAKFMRSPGKELEEFMPPEYIPTFMGGKATHILNPHGQPDVFDFNYMLESQKERMKHLPKKTNTESSVIHRFILGMAMTSKGHEGMRWLAMSFLVILFLDSLAEVSFVQKIVLVVWCFFGKVYLFDFQSVEVMHPIKHLPTPRQVHLPKKKIEIKQEIIVPPLSVVEEVESTGKSMERTPSMASTVSTYCDSPPLSPASNNEEVDAFDVGLNGEDLKRVQTFRNMLNITEDAEFLFTDDYLHCVLSVPNRTVEYAAEKLNRVIAWRTEYKASTITAEQVAPQLRTGSMYWYGYDHNNRPILWLRPKLKDWSTMDKELEIQAHVFMLELAIKELMPPGVTSFTLVTDCANVGYRDVDIRLTKGMIQVCQGNYPDRIDNICIGPLTMLVKTLTKVISPLLPKRLRDKAHFMDSPATDLAKIMPANLIPTYLGGTATHSLNSNGDSKQFDFNYLLASQKERLQSVIQTS</sequence>
<feature type="domain" description="DEP" evidence="2">
    <location>
        <begin position="145"/>
        <end position="197"/>
    </location>
</feature>
<dbReference type="PROSITE" id="PS50186">
    <property type="entry name" value="DEP"/>
    <property type="match status" value="1"/>
</dbReference>
<evidence type="ECO:0000259" key="2">
    <source>
        <dbReference type="PROSITE" id="PS50186"/>
    </source>
</evidence>
<proteinExistence type="predicted"/>
<dbReference type="Gene3D" id="2.30.29.30">
    <property type="entry name" value="Pleckstrin-homology domain (PH domain)/Phosphotyrosine-binding domain (PTB)"/>
    <property type="match status" value="1"/>
</dbReference>
<keyword evidence="5" id="KW-1185">Reference proteome</keyword>
<dbReference type="PROSITE" id="PS50003">
    <property type="entry name" value="PH_DOMAIN"/>
    <property type="match status" value="1"/>
</dbReference>
<feature type="domain" description="CRAL-TRIO" evidence="3">
    <location>
        <begin position="973"/>
        <end position="1134"/>
    </location>
</feature>
<evidence type="ECO:0000259" key="3">
    <source>
        <dbReference type="PROSITE" id="PS50191"/>
    </source>
</evidence>
<accession>A0A1V9ZXG2</accession>
<dbReference type="InterPro" id="IPR036865">
    <property type="entry name" value="CRAL-TRIO_dom_sf"/>
</dbReference>
<dbReference type="OrthoDB" id="75724at2759"/>
<dbReference type="GO" id="GO:0008526">
    <property type="term" value="F:phosphatidylinositol transfer activity"/>
    <property type="evidence" value="ECO:0007669"/>
    <property type="project" value="TreeGrafter"/>
</dbReference>
<dbReference type="Gene3D" id="3.40.525.10">
    <property type="entry name" value="CRAL-TRIO lipid binding domain"/>
    <property type="match status" value="2"/>
</dbReference>
<dbReference type="Gene3D" id="1.10.10.10">
    <property type="entry name" value="Winged helix-like DNA-binding domain superfamily/Winged helix DNA-binding domain"/>
    <property type="match status" value="2"/>
</dbReference>
<name>A0A1V9ZXG2_9STRA</name>
<feature type="domain" description="PH" evidence="1">
    <location>
        <begin position="1"/>
        <end position="98"/>
    </location>
</feature>
<comment type="caution">
    <text evidence="4">The sequence shown here is derived from an EMBL/GenBank/DDBJ whole genome shotgun (WGS) entry which is preliminary data.</text>
</comment>
<dbReference type="Pfam" id="PF00650">
    <property type="entry name" value="CRAL_TRIO"/>
    <property type="match status" value="2"/>
</dbReference>
<reference evidence="4 5" key="1">
    <citation type="journal article" date="2014" name="Genome Biol. Evol.">
        <title>The secreted proteins of Achlya hypogyna and Thraustotheca clavata identify the ancestral oomycete secretome and reveal gene acquisitions by horizontal gene transfer.</title>
        <authorList>
            <person name="Misner I."/>
            <person name="Blouin N."/>
            <person name="Leonard G."/>
            <person name="Richards T.A."/>
            <person name="Lane C.E."/>
        </authorList>
    </citation>
    <scope>NUCLEOTIDE SEQUENCE [LARGE SCALE GENOMIC DNA]</scope>
    <source>
        <strain evidence="4 5">ATCC 34112</strain>
    </source>
</reference>
<dbReference type="InterPro" id="IPR001251">
    <property type="entry name" value="CRAL-TRIO_dom"/>
</dbReference>
<dbReference type="PANTHER" id="PTHR45824:SF29">
    <property type="entry name" value="GH16843P"/>
    <property type="match status" value="1"/>
</dbReference>
<dbReference type="SUPFAM" id="SSF50729">
    <property type="entry name" value="PH domain-like"/>
    <property type="match status" value="1"/>
</dbReference>
<dbReference type="InterPro" id="IPR011993">
    <property type="entry name" value="PH-like_dom_sf"/>
</dbReference>
<protein>
    <recommendedName>
        <fullName evidence="6">CRAL-TRIO domain-containing protein</fullName>
    </recommendedName>
</protein>
<evidence type="ECO:0000313" key="5">
    <source>
        <dbReference type="Proteomes" id="UP000243217"/>
    </source>
</evidence>
<dbReference type="AlphaFoldDB" id="A0A1V9ZXG2"/>